<evidence type="ECO:0000313" key="7">
    <source>
        <dbReference type="EMBL" id="COW10491.1"/>
    </source>
</evidence>
<evidence type="ECO:0000313" key="22">
    <source>
        <dbReference type="Proteomes" id="UP000050139"/>
    </source>
</evidence>
<evidence type="ECO:0000313" key="25">
    <source>
        <dbReference type="Proteomes" id="UP000256381"/>
    </source>
</evidence>
<dbReference type="OMA" id="TSASPIW"/>
<dbReference type="Proteomes" id="UP000300237">
    <property type="component" value="Chromosome"/>
</dbReference>
<dbReference type="EMBL" id="CSAJ01001128">
    <property type="protein sequence ID" value="COX63354.1"/>
    <property type="molecule type" value="Genomic_DNA"/>
</dbReference>
<evidence type="ECO:0000313" key="6">
    <source>
        <dbReference type="EMBL" id="CLX06872.1"/>
    </source>
</evidence>
<evidence type="ECO:0000313" key="9">
    <source>
        <dbReference type="EMBL" id="COX24329.1"/>
    </source>
</evidence>
<dbReference type="Proteomes" id="UP000050164">
    <property type="component" value="Unassembled WGS sequence"/>
</dbReference>
<dbReference type="Proteomes" id="UP000044938">
    <property type="component" value="Unassembled WGS sequence"/>
</dbReference>
<dbReference type="STRING" id="115862.BBG46_05235"/>
<evidence type="ECO:0000313" key="18">
    <source>
        <dbReference type="Proteomes" id="UP000046680"/>
    </source>
</evidence>
<organism evidence="10 16">
    <name type="scientific">Mycobacterium tuberculosis</name>
    <dbReference type="NCBI Taxonomy" id="1773"/>
    <lineage>
        <taxon>Bacteria</taxon>
        <taxon>Bacillati</taxon>
        <taxon>Actinomycetota</taxon>
        <taxon>Actinomycetes</taxon>
        <taxon>Mycobacteriales</taxon>
        <taxon>Mycobacteriaceae</taxon>
        <taxon>Mycobacterium</taxon>
        <taxon>Mycobacterium tuberculosis complex</taxon>
    </lineage>
</organism>
<evidence type="ECO:0000313" key="3">
    <source>
        <dbReference type="EMBL" id="CFR95006.1"/>
    </source>
</evidence>
<evidence type="ECO:0000313" key="20">
    <source>
        <dbReference type="Proteomes" id="UP000048600"/>
    </source>
</evidence>
<dbReference type="Pfam" id="PF17197">
    <property type="entry name" value="DUF5134"/>
    <property type="match status" value="1"/>
</dbReference>
<evidence type="ECO:0000256" key="1">
    <source>
        <dbReference type="SAM" id="Phobius"/>
    </source>
</evidence>
<evidence type="ECO:0000313" key="21">
    <source>
        <dbReference type="Proteomes" id="UP000048948"/>
    </source>
</evidence>
<dbReference type="Proteomes" id="UP000045842">
    <property type="component" value="Unassembled WGS sequence"/>
</dbReference>
<dbReference type="EMBL" id="CGCX01001454">
    <property type="protein sequence ID" value="CFR95006.1"/>
    <property type="molecule type" value="Genomic_DNA"/>
</dbReference>
<dbReference type="AlphaFoldDB" id="A0A045IXC5"/>
<dbReference type="EMBL" id="CSAE01001044">
    <property type="protein sequence ID" value="COX24329.1"/>
    <property type="molecule type" value="Genomic_DNA"/>
</dbReference>
<dbReference type="Proteomes" id="UP000189452">
    <property type="component" value="Chromosome"/>
</dbReference>
<evidence type="ECO:0000313" key="15">
    <source>
        <dbReference type="Proteomes" id="UP000038802"/>
    </source>
</evidence>
<evidence type="ECO:0000313" key="5">
    <source>
        <dbReference type="EMBL" id="CKT74881.1"/>
    </source>
</evidence>
<reference evidence="13" key="7">
    <citation type="submission" date="2018-07" db="EMBL/GenBank/DDBJ databases">
        <authorList>
            <person name="Shah S."/>
            <person name="Brown T."/>
            <person name="Auld S."/>
            <person name="Bratton K."/>
            <person name="Narechania A."/>
            <person name="Mathema B."/>
            <person name="Gandhi N."/>
        </authorList>
    </citation>
    <scope>NUCLEOTIDE SEQUENCE</scope>
    <source>
        <strain evidence="13">32301_S10</strain>
    </source>
</reference>
<dbReference type="Proteomes" id="UP000048948">
    <property type="component" value="Unassembled WGS sequence"/>
</dbReference>
<dbReference type="InterPro" id="IPR033458">
    <property type="entry name" value="DUF5134"/>
</dbReference>
<dbReference type="RefSeq" id="WP_003898666.1">
    <property type="nucleotide sequence ID" value="NZ_AP017901.1"/>
</dbReference>
<evidence type="ECO:0000313" key="16">
    <source>
        <dbReference type="Proteomes" id="UP000044938"/>
    </source>
</evidence>
<reference evidence="14 26" key="8">
    <citation type="submission" date="2018-08" db="EMBL/GenBank/DDBJ databases">
        <authorList>
            <person name="Fokvardsen B D."/>
            <person name="Norman A."/>
        </authorList>
    </citation>
    <scope>NUCLEOTIDE SEQUENCE [LARGE SCALE GENOMIC DNA]</scope>
    <source>
        <strain evidence="14 26">DKC2</strain>
    </source>
</reference>
<evidence type="ECO:0000313" key="19">
    <source>
        <dbReference type="Proteomes" id="UP000046947"/>
    </source>
</evidence>
<keyword evidence="1" id="KW-1133">Transmembrane helix</keyword>
<evidence type="ECO:0000313" key="10">
    <source>
        <dbReference type="EMBL" id="COX63354.1"/>
    </source>
</evidence>
<reference evidence="6 22" key="3">
    <citation type="submission" date="2015-03" db="EMBL/GenBank/DDBJ databases">
        <authorList>
            <consortium name="Pathogen Informatics"/>
            <person name="Murphy D."/>
        </authorList>
    </citation>
    <scope>NUCLEOTIDE SEQUENCE [LARGE SCALE GENOMIC DNA]</scope>
    <source>
        <strain evidence="6 22">0268S</strain>
    </source>
</reference>
<dbReference type="EMBL" id="JAGIZI010000005">
    <property type="protein sequence ID" value="MBP0682562.1"/>
    <property type="molecule type" value="Genomic_DNA"/>
</dbReference>
<dbReference type="EMBL" id="QTBD01000086">
    <property type="protein sequence ID" value="REQ54918.1"/>
    <property type="molecule type" value="Genomic_DNA"/>
</dbReference>
<dbReference type="Proteomes" id="UP000050139">
    <property type="component" value="Unassembled WGS sequence"/>
</dbReference>
<dbReference type="Proteomes" id="UP000046680">
    <property type="component" value="Unassembled WGS sequence"/>
</dbReference>
<evidence type="ECO:0000313" key="26">
    <source>
        <dbReference type="Proteomes" id="UP000300237"/>
    </source>
</evidence>
<evidence type="ECO:0000313" key="2">
    <source>
        <dbReference type="EMBL" id="CFE58881.1"/>
    </source>
</evidence>
<dbReference type="EMBL" id="CFOH01000497">
    <property type="protein sequence ID" value="CFE58881.1"/>
    <property type="molecule type" value="Genomic_DNA"/>
</dbReference>
<dbReference type="Proteomes" id="UP000671119">
    <property type="component" value="Unassembled WGS sequence"/>
</dbReference>
<feature type="transmembrane region" description="Helical" evidence="1">
    <location>
        <begin position="66"/>
        <end position="84"/>
    </location>
</feature>
<feature type="transmembrane region" description="Helical" evidence="1">
    <location>
        <begin position="6"/>
        <end position="28"/>
    </location>
</feature>
<dbReference type="Proteomes" id="UP000038802">
    <property type="component" value="Unassembled WGS sequence"/>
</dbReference>
<evidence type="ECO:0000313" key="4">
    <source>
        <dbReference type="EMBL" id="CKS33398.1"/>
    </source>
</evidence>
<dbReference type="EMBL" id="COPH01000046">
    <property type="protein sequence ID" value="CLX06872.1"/>
    <property type="molecule type" value="Genomic_DNA"/>
</dbReference>
<evidence type="ECO:0000313" key="8">
    <source>
        <dbReference type="EMBL" id="COW46903.1"/>
    </source>
</evidence>
<reference evidence="9" key="1">
    <citation type="submission" date="2015-03" db="EMBL/GenBank/DDBJ databases">
        <authorList>
            <person name="Murphy D."/>
        </authorList>
    </citation>
    <scope>NUCLEOTIDE SEQUENCE [LARGE SCALE GENOMIC DNA]</scope>
    <source>
        <strain evidence="9">K00500041</strain>
    </source>
</reference>
<evidence type="ECO:0000313" key="27">
    <source>
        <dbReference type="Proteomes" id="UP000671119"/>
    </source>
</evidence>
<evidence type="ECO:0000313" key="23">
    <source>
        <dbReference type="Proteomes" id="UP000050164"/>
    </source>
</evidence>
<proteinExistence type="predicted"/>
<sequence length="210" mass="22887">MIHDLMLRWVVTGLFVLTAAECGLAIIAKRRPWTLIVNHGLHFAMAVAMAVMAWPWGARVPTTGPAVFFLLAAVWFGATAVVAVRGTATRGLYGYHGLMMLATAWMYAAMNPRLLPVRSCTEYATEPDGSMPAMDMTAMNMPPNSGSPIWFSAVNWIGTVGFAVAAVFWACRFVMERRQEATQSRLPGSIGQAMMAAGMAMLFFAMLFPV</sequence>
<name>A0A045IXC5_MYCTX</name>
<gene>
    <name evidence="12" type="ORF">A4S10_01029</name>
    <name evidence="14" type="ORF">DKC2_1034</name>
    <name evidence="13" type="ORF">DSJ38_05980</name>
    <name evidence="3" type="ORF">ERS007657_03193</name>
    <name evidence="8" type="ORF">ERS007679_03902</name>
    <name evidence="2" type="ORF">ERS007688_02737</name>
    <name evidence="9" type="ORF">ERS007703_04962</name>
    <name evidence="10" type="ORF">ERS007720_04744</name>
    <name evidence="7" type="ORF">ERS007741_01497</name>
    <name evidence="5" type="ORF">ERS027646_04088</name>
    <name evidence="4" type="ORF">ERS027659_02955</name>
    <name evidence="6" type="ORF">ERS094118_03946</name>
    <name evidence="11" type="ORF">J8J21_05405</name>
</gene>
<dbReference type="EMBL" id="LR027516">
    <property type="protein sequence ID" value="VCU49217.1"/>
    <property type="molecule type" value="Genomic_DNA"/>
</dbReference>
<reference evidence="11 27" key="9">
    <citation type="submission" date="2021-03" db="EMBL/GenBank/DDBJ databases">
        <title>Whole Genome Sequencing of Mycobacterium tuberculosis clinical isolates from Arunachal Pradesh, India.</title>
        <authorList>
            <person name="Singh S."/>
            <person name="Mudliar S.R."/>
            <person name="Kulsum U."/>
            <person name="Rufai S.B."/>
            <person name="Singh P.K."/>
            <person name="Umpo M."/>
            <person name="Nyori M."/>
        </authorList>
    </citation>
    <scope>NUCLEOTIDE SEQUENCE [LARGE SCALE GENOMIC DNA]</scope>
    <source>
        <strain evidence="11 27">OMICS/BPL/0142/20/SP</strain>
    </source>
</reference>
<reference evidence="12 24" key="6">
    <citation type="submission" date="2017-02" db="EMBL/GenBank/DDBJ databases">
        <title>Protein polymorphisms may explain contrasting epidemiological fitness of two variants of a multidrug-resistant Mycobacterium tuberculosis strain.</title>
        <authorList>
            <person name="Bigi M.M."/>
            <person name="Lopez B."/>
            <person name="Blanco F.C."/>
            <person name="Sasiain M.C."/>
            <person name="De La Barrera S."/>
            <person name="Ritacco V."/>
            <person name="Bigi F."/>
            <person name="Soria M.A."/>
        </authorList>
    </citation>
    <scope>NUCLEOTIDE SEQUENCE [LARGE SCALE GENOMIC DNA]</scope>
    <source>
        <strain evidence="12 24">6548</strain>
    </source>
</reference>
<accession>A0A045IXC5</accession>
<evidence type="ECO:0000313" key="11">
    <source>
        <dbReference type="EMBL" id="MBP0682562.1"/>
    </source>
</evidence>
<dbReference type="Proteomes" id="UP000046947">
    <property type="component" value="Unassembled WGS sequence"/>
</dbReference>
<feature type="transmembrane region" description="Helical" evidence="1">
    <location>
        <begin position="186"/>
        <end position="208"/>
    </location>
</feature>
<evidence type="ECO:0000313" key="17">
    <source>
        <dbReference type="Proteomes" id="UP000045842"/>
    </source>
</evidence>
<dbReference type="PATRIC" id="fig|1773.206.peg.3642"/>
<protein>
    <submittedName>
        <fullName evidence="11">DUF5134 domain-containing protein</fullName>
    </submittedName>
    <submittedName>
        <fullName evidence="10">Integral membrane protein</fullName>
    </submittedName>
</protein>
<dbReference type="EMBL" id="LWDQ01000001">
    <property type="protein sequence ID" value="OMH58869.1"/>
    <property type="molecule type" value="Genomic_DNA"/>
</dbReference>
<dbReference type="Proteomes" id="UP000048600">
    <property type="component" value="Unassembled WGS sequence"/>
</dbReference>
<feature type="transmembrane region" description="Helical" evidence="1">
    <location>
        <begin position="35"/>
        <end position="54"/>
    </location>
</feature>
<dbReference type="EMBL" id="CSAD01000818">
    <property type="protein sequence ID" value="COW46903.1"/>
    <property type="molecule type" value="Genomic_DNA"/>
</dbReference>
<dbReference type="EMBL" id="CHKL01000131">
    <property type="protein sequence ID" value="COW10491.1"/>
    <property type="molecule type" value="Genomic_DNA"/>
</dbReference>
<dbReference type="EMBL" id="CNFT01000785">
    <property type="protein sequence ID" value="CKS33398.1"/>
    <property type="molecule type" value="Genomic_DNA"/>
</dbReference>
<reference evidence="15 16" key="2">
    <citation type="submission" date="2015-03" db="EMBL/GenBank/DDBJ databases">
        <authorList>
            <consortium name="Pathogen Informatics"/>
        </authorList>
    </citation>
    <scope>NUCLEOTIDE SEQUENCE [LARGE SCALE GENOMIC DNA]</scope>
    <source>
        <strain evidence="5 21">Bir 172</strain>
        <strain evidence="4 23">Bir 185</strain>
        <strain evidence="3 18">C09601061</strain>
        <strain evidence="8 17">G09801536</strain>
        <strain evidence="2 19">H09601792</strain>
        <strain evidence="15">K00500041</strain>
        <strain evidence="10 16">M09401471</strain>
        <strain evidence="7 20">P00601463</strain>
    </source>
</reference>
<evidence type="ECO:0000313" key="14">
    <source>
        <dbReference type="EMBL" id="VCU49217.1"/>
    </source>
</evidence>
<feature type="transmembrane region" description="Helical" evidence="1">
    <location>
        <begin position="149"/>
        <end position="174"/>
    </location>
</feature>
<dbReference type="EMBL" id="CNGE01001127">
    <property type="protein sequence ID" value="CKT74881.1"/>
    <property type="molecule type" value="Genomic_DNA"/>
</dbReference>
<feature type="transmembrane region" description="Helical" evidence="1">
    <location>
        <begin position="91"/>
        <end position="108"/>
    </location>
</feature>
<evidence type="ECO:0000313" key="24">
    <source>
        <dbReference type="Proteomes" id="UP000189452"/>
    </source>
</evidence>
<keyword evidence="1" id="KW-0812">Transmembrane</keyword>
<reference evidence="12 24" key="4">
    <citation type="submission" date="2016-04" db="EMBL/GenBank/DDBJ databases">
        <authorList>
            <person name="Bigi M."/>
            <person name="Bigi F."/>
            <person name="Soria M.A."/>
        </authorList>
    </citation>
    <scope>NUCLEOTIDE SEQUENCE [LARGE SCALE GENOMIC DNA]</scope>
    <source>
        <strain evidence="12 24">6548</strain>
    </source>
</reference>
<reference evidence="13 25" key="5">
    <citation type="journal article" date="2017" name="N. Engl. J. Med.">
        <title>Transmission of Extensively Drug-Resistant Tuberculosis in South Africa.</title>
        <authorList>
            <person name="Shah N.S."/>
            <person name="Auld S.C."/>
            <person name="Brust J.C."/>
            <person name="Mathema B."/>
            <person name="Ismail N."/>
            <person name="Moodley P."/>
            <person name="Mlisana K."/>
            <person name="Allana S."/>
            <person name="Campbell A."/>
            <person name="Mthiyane T."/>
            <person name="Morris N."/>
            <person name="Mpangase P."/>
            <person name="van der Meulen H."/>
            <person name="Omar S.V."/>
            <person name="Brown T.S."/>
            <person name="Narechania A."/>
            <person name="Shaskina E."/>
            <person name="Kapwata T."/>
            <person name="Kreiswirth B."/>
            <person name="Gandhi N.R."/>
        </authorList>
    </citation>
    <scope>NUCLEOTIDE SEQUENCE [LARGE SCALE GENOMIC DNA]</scope>
    <source>
        <strain evidence="13 25">32301_S10</strain>
    </source>
</reference>
<evidence type="ECO:0000313" key="13">
    <source>
        <dbReference type="EMBL" id="REQ54918.1"/>
    </source>
</evidence>
<dbReference type="Proteomes" id="UP000256381">
    <property type="component" value="Unassembled WGS sequence"/>
</dbReference>
<evidence type="ECO:0000313" key="12">
    <source>
        <dbReference type="EMBL" id="OMH58869.1"/>
    </source>
</evidence>
<keyword evidence="1" id="KW-0472">Membrane</keyword>